<gene>
    <name evidence="2" type="ORF">GJA_1009</name>
</gene>
<dbReference type="RefSeq" id="WP_038489304.1">
    <property type="nucleotide sequence ID" value="NZ_BCTH01000029.1"/>
</dbReference>
<reference evidence="2 3" key="1">
    <citation type="journal article" date="2015" name="Genome Announc.">
        <title>Genome Sequence of Mushroom Soft-Rot Pathogen Janthinobacterium agaricidamnosum.</title>
        <authorList>
            <person name="Graupner K."/>
            <person name="Lackner G."/>
            <person name="Hertweck C."/>
        </authorList>
    </citation>
    <scope>NUCLEOTIDE SEQUENCE [LARGE SCALE GENOMIC DNA]</scope>
    <source>
        <strain evidence="3">NBRC 102515 / DSM 9628</strain>
    </source>
</reference>
<organism evidence="2 3">
    <name type="scientific">Janthinobacterium agaricidamnosum NBRC 102515 = DSM 9628</name>
    <dbReference type="NCBI Taxonomy" id="1349767"/>
    <lineage>
        <taxon>Bacteria</taxon>
        <taxon>Pseudomonadati</taxon>
        <taxon>Pseudomonadota</taxon>
        <taxon>Betaproteobacteria</taxon>
        <taxon>Burkholderiales</taxon>
        <taxon>Oxalobacteraceae</taxon>
        <taxon>Janthinobacterium</taxon>
    </lineage>
</organism>
<proteinExistence type="predicted"/>
<dbReference type="InterPro" id="IPR009081">
    <property type="entry name" value="PP-bd_ACP"/>
</dbReference>
<dbReference type="OrthoDB" id="8708605at2"/>
<keyword evidence="3" id="KW-1185">Reference proteome</keyword>
<feature type="domain" description="Carrier" evidence="1">
    <location>
        <begin position="22"/>
        <end position="72"/>
    </location>
</feature>
<accession>W0UYM2</accession>
<dbReference type="InterPro" id="IPR036736">
    <property type="entry name" value="ACP-like_sf"/>
</dbReference>
<dbReference type="Proteomes" id="UP000027604">
    <property type="component" value="Chromosome I"/>
</dbReference>
<name>W0UYM2_9BURK</name>
<dbReference type="EMBL" id="HG322949">
    <property type="protein sequence ID" value="CDG81664.1"/>
    <property type="molecule type" value="Genomic_DNA"/>
</dbReference>
<sequence length="90" mass="10251">MEEIYRVVYGAIRKVKPALLETELTPATRFDLYHISSIEMAMIVFEVSDYFDIEIEPYLLMSLATIGEACTALHKIVQQRQPARALSSDV</sequence>
<dbReference type="KEGG" id="jag:GJA_1009"/>
<dbReference type="Gene3D" id="1.10.1200.10">
    <property type="entry name" value="ACP-like"/>
    <property type="match status" value="1"/>
</dbReference>
<dbReference type="HOGENOM" id="CLU_2436850_0_0_4"/>
<dbReference type="STRING" id="1349767.GJA_1009"/>
<evidence type="ECO:0000259" key="1">
    <source>
        <dbReference type="Pfam" id="PF00550"/>
    </source>
</evidence>
<dbReference type="PATRIC" id="fig|1349767.4.peg.2739"/>
<evidence type="ECO:0000313" key="3">
    <source>
        <dbReference type="Proteomes" id="UP000027604"/>
    </source>
</evidence>
<evidence type="ECO:0000313" key="2">
    <source>
        <dbReference type="EMBL" id="CDG81664.1"/>
    </source>
</evidence>
<dbReference type="Pfam" id="PF00550">
    <property type="entry name" value="PP-binding"/>
    <property type="match status" value="1"/>
</dbReference>
<dbReference type="AlphaFoldDB" id="W0UYM2"/>
<dbReference type="SUPFAM" id="SSF47336">
    <property type="entry name" value="ACP-like"/>
    <property type="match status" value="1"/>
</dbReference>
<protein>
    <recommendedName>
        <fullName evidence="1">Carrier domain-containing protein</fullName>
    </recommendedName>
</protein>